<dbReference type="EMBL" id="JAHWDQ010000002">
    <property type="protein sequence ID" value="MBW2940918.1"/>
    <property type="molecule type" value="Genomic_DNA"/>
</dbReference>
<keyword evidence="2" id="KW-1185">Reference proteome</keyword>
<proteinExistence type="predicted"/>
<gene>
    <name evidence="1" type="ORF">KXJ70_09035</name>
</gene>
<evidence type="ECO:0000313" key="2">
    <source>
        <dbReference type="Proteomes" id="UP001166291"/>
    </source>
</evidence>
<comment type="caution">
    <text evidence="1">The sequence shown here is derived from an EMBL/GenBank/DDBJ whole genome shotgun (WGS) entry which is preliminary data.</text>
</comment>
<name>A0ABS6VRH6_9GAMM</name>
<evidence type="ECO:0000313" key="1">
    <source>
        <dbReference type="EMBL" id="MBW2940918.1"/>
    </source>
</evidence>
<dbReference type="RefSeq" id="WP_219043180.1">
    <property type="nucleotide sequence ID" value="NZ_JAHWDQ010000002.1"/>
</dbReference>
<organism evidence="1 2">
    <name type="scientific">Zhongshania aquimaris</name>
    <dbReference type="NCBI Taxonomy" id="2857107"/>
    <lineage>
        <taxon>Bacteria</taxon>
        <taxon>Pseudomonadati</taxon>
        <taxon>Pseudomonadota</taxon>
        <taxon>Gammaproteobacteria</taxon>
        <taxon>Cellvibrionales</taxon>
        <taxon>Spongiibacteraceae</taxon>
        <taxon>Zhongshania</taxon>
    </lineage>
</organism>
<sequence>MGSLDVGSLTSEAKSSVALLSIGATSANSRTDMAQRPFTVHSDGPDIAFASA</sequence>
<reference evidence="1" key="1">
    <citation type="submission" date="2021-07" db="EMBL/GenBank/DDBJ databases">
        <title>Zhongshania sp. CAU 1632 isolated from seawater.</title>
        <authorList>
            <person name="Kim W."/>
        </authorList>
    </citation>
    <scope>NUCLEOTIDE SEQUENCE</scope>
    <source>
        <strain evidence="1">CAU 1632</strain>
    </source>
</reference>
<dbReference type="Proteomes" id="UP001166291">
    <property type="component" value="Unassembled WGS sequence"/>
</dbReference>
<protein>
    <submittedName>
        <fullName evidence="1">Uncharacterized protein</fullName>
    </submittedName>
</protein>
<accession>A0ABS6VRH6</accession>